<keyword evidence="2" id="KW-0547">Nucleotide-binding</keyword>
<dbReference type="PANTHER" id="PTHR10465:SF0">
    <property type="entry name" value="SARCALUMENIN"/>
    <property type="match status" value="1"/>
</dbReference>
<dbReference type="Gene3D" id="3.40.50.300">
    <property type="entry name" value="P-loop containing nucleotide triphosphate hydrolases"/>
    <property type="match status" value="2"/>
</dbReference>
<evidence type="ECO:0000313" key="7">
    <source>
        <dbReference type="EMBL" id="MFD2829322.1"/>
    </source>
</evidence>
<dbReference type="EMBL" id="JBHUOQ010000001">
    <property type="protein sequence ID" value="MFD2829322.1"/>
    <property type="molecule type" value="Genomic_DNA"/>
</dbReference>
<dbReference type="PANTHER" id="PTHR10465">
    <property type="entry name" value="TRANSMEMBRANE GTPASE FZO1"/>
    <property type="match status" value="1"/>
</dbReference>
<organism evidence="7 8">
    <name type="scientific">Corticicoccus populi</name>
    <dbReference type="NCBI Taxonomy" id="1812821"/>
    <lineage>
        <taxon>Bacteria</taxon>
        <taxon>Bacillati</taxon>
        <taxon>Bacillota</taxon>
        <taxon>Bacilli</taxon>
        <taxon>Bacillales</taxon>
        <taxon>Staphylococcaceae</taxon>
        <taxon>Corticicoccus</taxon>
    </lineage>
</organism>
<keyword evidence="5" id="KW-0472">Membrane</keyword>
<keyword evidence="8" id="KW-1185">Reference proteome</keyword>
<keyword evidence="4" id="KW-0342">GTP-binding</keyword>
<proteinExistence type="predicted"/>
<evidence type="ECO:0000256" key="4">
    <source>
        <dbReference type="ARBA" id="ARBA00023134"/>
    </source>
</evidence>
<evidence type="ECO:0000256" key="2">
    <source>
        <dbReference type="ARBA" id="ARBA00022741"/>
    </source>
</evidence>
<evidence type="ECO:0000256" key="3">
    <source>
        <dbReference type="ARBA" id="ARBA00022801"/>
    </source>
</evidence>
<dbReference type="Proteomes" id="UP001597519">
    <property type="component" value="Unassembled WGS sequence"/>
</dbReference>
<comment type="caution">
    <text evidence="7">The sequence shown here is derived from an EMBL/GenBank/DDBJ whole genome shotgun (WGS) entry which is preliminary data.</text>
</comment>
<evidence type="ECO:0000259" key="6">
    <source>
        <dbReference type="Pfam" id="PF00350"/>
    </source>
</evidence>
<evidence type="ECO:0000313" key="8">
    <source>
        <dbReference type="Proteomes" id="UP001597519"/>
    </source>
</evidence>
<dbReference type="InterPro" id="IPR045063">
    <property type="entry name" value="Dynamin_N"/>
</dbReference>
<dbReference type="InterPro" id="IPR027417">
    <property type="entry name" value="P-loop_NTPase"/>
</dbReference>
<name>A0ABW5WTH9_9STAP</name>
<evidence type="ECO:0000256" key="1">
    <source>
        <dbReference type="ARBA" id="ARBA00004370"/>
    </source>
</evidence>
<feature type="domain" description="Dynamin N-terminal" evidence="6">
    <location>
        <begin position="588"/>
        <end position="797"/>
    </location>
</feature>
<gene>
    <name evidence="7" type="ORF">ACFSX4_02510</name>
</gene>
<keyword evidence="3" id="KW-0378">Hydrolase</keyword>
<dbReference type="InterPro" id="IPR027094">
    <property type="entry name" value="Mitofusin_fam"/>
</dbReference>
<dbReference type="SUPFAM" id="SSF52540">
    <property type="entry name" value="P-loop containing nucleoside triphosphate hydrolases"/>
    <property type="match status" value="2"/>
</dbReference>
<sequence length="1128" mass="129855">MSFNTEALNTIYKLKKEILKSDNETLVSQIDHAIMKTYNDQLVMSFIGHYSAGKSSLINYLLKKEILPSSPVPTTSNTVQVQVNTDENIQAFLNQYQYVPLDNYDELKRLNTKDIDITAINMDIVHDDFNHRTVFQDTPGVDSKTDAHEETTNRFLLNSDYIFFTVEYNHVQSEQNLKMLKNISDLNIPVSLIINQVDKHDDSELSFETFLSRIKETISDWGIQLENIFTTSIYSSPYNEIENLKSFIHSLESEKDRIQNSFYQRITAIIEREQIEYLQSELEDISSRLDTDTPLTHDKCTSQIKFLDGEIEKSNVNALHQDKDVLKSHVTDSVKKIVKDSYIFPHEVKAAITEYLKIRAGEVKAGGLFGRKKKEAQLLKDARENINRQFDSVISTEINAPVNSYFSNIGLTGRPFKYTWSNENLDDSGIPSISSSFIMNYLDKLKSFLVKDVSKAAVSHTDILTYSNTESIKDRQHLIEERELYQAALNLFNLIESIDTMNYRHFYIHMDDEIEKLDLTEAVTLELDESEGSLDQGQRDFQLEYEEKFDLSLIMKIKNIIDDVPRYNDFSRVLDDKLQRLTKGRANISVFGGFSAGKTTFINALMGENRLTTSPNPTTATITEINDYDSSRVTYKNEADLIETLSTLSNLEYSHIKDYTKWIKKNAGTVPETYKPFLNGILNHLQEYEDNLGKTVEIDTDELIQKISTDEDATFIHKADVSIKNDLTRRYNLIDSPGINSVNQRHTKETRNIIADSDLVIYVSYYNHVFSRSDESFLKYIRSIKGKDFPIIFIINAVDLMKDESDREKVMRYMSDALTGMEINHVIYPVSSKNALNNDDADFNAAKENIIKIADDHVKMVQYHSLTETAGQLLSRIQSNIRQYEDRESEQARLMSKRTALTSSLSTLHAKNVSPKLFQEIDVVLSFIKKRFELKLYDYLKGLITAADAAEKNYLTKHESIFSRRINDFLTLETSIVFNSVYRLADDLLVQLVSEYNDELKDAGTAHTLSVPETDGSEPQITVEASRFKDFSKTLYQTRKNTRDFRNTLLELSGSLIDSIHLESLETEMQQLINHYLEEKDRHLTPEIQTILTELTMPLQEIKETDYQEDRKLLKSLKQIEGESNDLK</sequence>
<feature type="domain" description="Dynamin N-terminal" evidence="6">
    <location>
        <begin position="46"/>
        <end position="195"/>
    </location>
</feature>
<evidence type="ECO:0000256" key="5">
    <source>
        <dbReference type="ARBA" id="ARBA00023136"/>
    </source>
</evidence>
<comment type="subcellular location">
    <subcellularLocation>
        <location evidence="1">Membrane</location>
    </subcellularLocation>
</comment>
<dbReference type="Pfam" id="PF00350">
    <property type="entry name" value="Dynamin_N"/>
    <property type="match status" value="2"/>
</dbReference>
<protein>
    <submittedName>
        <fullName evidence="7">Dynamin family protein</fullName>
    </submittedName>
</protein>
<dbReference type="RefSeq" id="WP_377771222.1">
    <property type="nucleotide sequence ID" value="NZ_JBHUOQ010000001.1"/>
</dbReference>
<reference evidence="8" key="1">
    <citation type="journal article" date="2019" name="Int. J. Syst. Evol. Microbiol.">
        <title>The Global Catalogue of Microorganisms (GCM) 10K type strain sequencing project: providing services to taxonomists for standard genome sequencing and annotation.</title>
        <authorList>
            <consortium name="The Broad Institute Genomics Platform"/>
            <consortium name="The Broad Institute Genome Sequencing Center for Infectious Disease"/>
            <person name="Wu L."/>
            <person name="Ma J."/>
        </authorList>
    </citation>
    <scope>NUCLEOTIDE SEQUENCE [LARGE SCALE GENOMIC DNA]</scope>
    <source>
        <strain evidence="8">KCTC 33575</strain>
    </source>
</reference>
<accession>A0ABW5WTH9</accession>